<gene>
    <name evidence="9" type="ORF">GK108_22335</name>
</gene>
<evidence type="ECO:0000256" key="4">
    <source>
        <dbReference type="ARBA" id="ARBA00022989"/>
    </source>
</evidence>
<reference evidence="9 10" key="1">
    <citation type="submission" date="2020-02" db="EMBL/GenBank/DDBJ databases">
        <title>Draft genome sequence of two Spirosoma agri KCTC 52727 and Spirosoma terrae KCTC 52035.</title>
        <authorList>
            <person name="Rojas J."/>
            <person name="Ambika Manirajan B."/>
            <person name="Suarez C."/>
            <person name="Ratering S."/>
            <person name="Schnell S."/>
        </authorList>
    </citation>
    <scope>NUCLEOTIDE SEQUENCE [LARGE SCALE GENOMIC DNA]</scope>
    <source>
        <strain evidence="9 10">KCTC 52035</strain>
    </source>
</reference>
<feature type="transmembrane region" description="Helical" evidence="6">
    <location>
        <begin position="499"/>
        <end position="523"/>
    </location>
</feature>
<keyword evidence="3 6" id="KW-0812">Transmembrane</keyword>
<dbReference type="Pfam" id="PF12704">
    <property type="entry name" value="MacB_PCD"/>
    <property type="match status" value="2"/>
</dbReference>
<keyword evidence="4 6" id="KW-1133">Transmembrane helix</keyword>
<feature type="transmembrane region" description="Helical" evidence="6">
    <location>
        <begin position="747"/>
        <end position="771"/>
    </location>
</feature>
<dbReference type="NCBIfam" id="NF038404">
    <property type="entry name" value="perm_prefix_2"/>
    <property type="match status" value="1"/>
</dbReference>
<evidence type="ECO:0000259" key="7">
    <source>
        <dbReference type="Pfam" id="PF02687"/>
    </source>
</evidence>
<dbReference type="AlphaFoldDB" id="A0A6L9LLH8"/>
<evidence type="ECO:0000256" key="5">
    <source>
        <dbReference type="ARBA" id="ARBA00023136"/>
    </source>
</evidence>
<feature type="domain" description="ABC3 transporter permease C-terminal" evidence="7">
    <location>
        <begin position="750"/>
        <end position="863"/>
    </location>
</feature>
<accession>A0A6L9LLH8</accession>
<dbReference type="GO" id="GO:0022857">
    <property type="term" value="F:transmembrane transporter activity"/>
    <property type="evidence" value="ECO:0007669"/>
    <property type="project" value="TreeGrafter"/>
</dbReference>
<dbReference type="EMBL" id="JAAFZH010000012">
    <property type="protein sequence ID" value="NDU97639.1"/>
    <property type="molecule type" value="Genomic_DNA"/>
</dbReference>
<comment type="caution">
    <text evidence="9">The sequence shown here is derived from an EMBL/GenBank/DDBJ whole genome shotgun (WGS) entry which is preliminary data.</text>
</comment>
<feature type="transmembrane region" description="Helical" evidence="6">
    <location>
        <begin position="100"/>
        <end position="121"/>
    </location>
</feature>
<dbReference type="InterPro" id="IPR050250">
    <property type="entry name" value="Macrolide_Exporter_MacB"/>
</dbReference>
<comment type="subcellular location">
    <subcellularLocation>
        <location evidence="1">Cell membrane</location>
        <topology evidence="1">Multi-pass membrane protein</topology>
    </subcellularLocation>
</comment>
<organism evidence="9 10">
    <name type="scientific">Spirosoma terrae</name>
    <dbReference type="NCBI Taxonomy" id="1968276"/>
    <lineage>
        <taxon>Bacteria</taxon>
        <taxon>Pseudomonadati</taxon>
        <taxon>Bacteroidota</taxon>
        <taxon>Cytophagia</taxon>
        <taxon>Cytophagales</taxon>
        <taxon>Cytophagaceae</taxon>
        <taxon>Spirosoma</taxon>
    </lineage>
</organism>
<evidence type="ECO:0000313" key="10">
    <source>
        <dbReference type="Proteomes" id="UP000474175"/>
    </source>
</evidence>
<feature type="transmembrane region" description="Helical" evidence="6">
    <location>
        <begin position="799"/>
        <end position="819"/>
    </location>
</feature>
<name>A0A6L9LLH8_9BACT</name>
<dbReference type="RefSeq" id="WP_163953295.1">
    <property type="nucleotide sequence ID" value="NZ_JAAFZH010000012.1"/>
</dbReference>
<protein>
    <submittedName>
        <fullName evidence="9">FtsX-like permease family protein</fullName>
    </submittedName>
</protein>
<keyword evidence="2" id="KW-1003">Cell membrane</keyword>
<evidence type="ECO:0000256" key="3">
    <source>
        <dbReference type="ARBA" id="ARBA00022692"/>
    </source>
</evidence>
<feature type="domain" description="MacB-like periplasmic core" evidence="8">
    <location>
        <begin position="99"/>
        <end position="317"/>
    </location>
</feature>
<sequence length="870" mass="98472">MNPRPIEPPRWATHLLHLFLPDHRAEELEGDLNELFQQRIHEVGVAQARWRYVRDVASLLRPSLIKREQYDYHRPTNTTMLRNYFKVAFRNLTKYKGYSAINIAGLATGMAVALLIGLWVWNEFAYNKGYANYDRIALVMQNQTFDDGVKTWTGQAMQLGPELKSSYGSHFKYVATAEYPGNHLLMLGTKKITSIGNFMEPDITEMLALKMLKGTRSGLTDPSSILLSETTAKSLFGDTDPLNKTITLDKKWAVKVTGVYADLPANSTFQELTFIAPFALKKKDLPEWLGWGNSWFQTFVQIADNTTMETVSVAIKDAKLNKVKNSDDARFKPVVFLLPMSRWHLYSEFKEGINVGGQIQYVRLFSLIGFFVLLLACINFMNLSTARSEKRAREVGVRKAIGSVRQQIMLQFFSESLLIVCISFVLALLFVVLCLPAFNAVANRHIAMPWSNPLFWIVAIGFSLFTSFIAGSYPAIYLSSFQPVKVLKGTFRVGRFAALPRKVLVVIQFTVSITLIIGTLIVFQQIEFAKNRPVGYSRANLVSIPIRSDALITRFATFRDELLNTGVIEEVAATDSPVTNTGVTNSGFDWRGKIPNSADEFVTLRVTHEFGKMVNWQIKEGRDFSKEFTTDSTGFVLNEAAVAYMGLKKPIGEIVKWGDQSFKVIGVVKNLITQSPYDPVRQTIFVINYKRLNLITFKINPTKSASEALAKVETIYKRYDPDNSFDYKFVDQEYAKKFGEEERIGKLASFFAILAIFISCLGLFGLASFVMEQRTKEIGIRKVMGASVSNLWQLLSKDFVLLVIISLFIAIPATWYYMQNWVQQYTYHTEISWWIFALSGFGALLITLLTVSFQSVKAALMNPIKSLRSE</sequence>
<evidence type="ECO:0000259" key="8">
    <source>
        <dbReference type="Pfam" id="PF12704"/>
    </source>
</evidence>
<keyword evidence="5 6" id="KW-0472">Membrane</keyword>
<feature type="transmembrane region" description="Helical" evidence="6">
    <location>
        <begin position="454"/>
        <end position="478"/>
    </location>
</feature>
<feature type="domain" description="MacB-like periplasmic core" evidence="8">
    <location>
        <begin position="510"/>
        <end position="714"/>
    </location>
</feature>
<dbReference type="InterPro" id="IPR025857">
    <property type="entry name" value="MacB_PCD"/>
</dbReference>
<dbReference type="InterPro" id="IPR047699">
    <property type="entry name" value="Permease_put_prefix"/>
</dbReference>
<proteinExistence type="predicted"/>
<feature type="transmembrane region" description="Helical" evidence="6">
    <location>
        <begin position="831"/>
        <end position="851"/>
    </location>
</feature>
<dbReference type="PANTHER" id="PTHR30572">
    <property type="entry name" value="MEMBRANE COMPONENT OF TRANSPORTER-RELATED"/>
    <property type="match status" value="1"/>
</dbReference>
<evidence type="ECO:0000256" key="1">
    <source>
        <dbReference type="ARBA" id="ARBA00004651"/>
    </source>
</evidence>
<feature type="domain" description="ABC3 transporter permease C-terminal" evidence="7">
    <location>
        <begin position="367"/>
        <end position="483"/>
    </location>
</feature>
<dbReference type="InterPro" id="IPR003838">
    <property type="entry name" value="ABC3_permease_C"/>
</dbReference>
<dbReference type="PANTHER" id="PTHR30572:SF18">
    <property type="entry name" value="ABC-TYPE MACROLIDE FAMILY EXPORT SYSTEM PERMEASE COMPONENT 2"/>
    <property type="match status" value="1"/>
</dbReference>
<dbReference type="Proteomes" id="UP000474175">
    <property type="component" value="Unassembled WGS sequence"/>
</dbReference>
<evidence type="ECO:0000256" key="2">
    <source>
        <dbReference type="ARBA" id="ARBA00022475"/>
    </source>
</evidence>
<evidence type="ECO:0000256" key="6">
    <source>
        <dbReference type="SAM" id="Phobius"/>
    </source>
</evidence>
<dbReference type="GO" id="GO:0005886">
    <property type="term" value="C:plasma membrane"/>
    <property type="evidence" value="ECO:0007669"/>
    <property type="project" value="UniProtKB-SubCell"/>
</dbReference>
<evidence type="ECO:0000313" key="9">
    <source>
        <dbReference type="EMBL" id="NDU97639.1"/>
    </source>
</evidence>
<feature type="transmembrane region" description="Helical" evidence="6">
    <location>
        <begin position="364"/>
        <end position="383"/>
    </location>
</feature>
<keyword evidence="10" id="KW-1185">Reference proteome</keyword>
<feature type="transmembrane region" description="Helical" evidence="6">
    <location>
        <begin position="417"/>
        <end position="442"/>
    </location>
</feature>
<dbReference type="Pfam" id="PF02687">
    <property type="entry name" value="FtsX"/>
    <property type="match status" value="2"/>
</dbReference>